<keyword evidence="1" id="KW-0812">Transmembrane</keyword>
<evidence type="ECO:0000256" key="1">
    <source>
        <dbReference type="SAM" id="Phobius"/>
    </source>
</evidence>
<dbReference type="AlphaFoldDB" id="A0A060DBD4"/>
<proteinExistence type="predicted"/>
<name>A0A060DBD4_9EUKA</name>
<feature type="transmembrane region" description="Helical" evidence="1">
    <location>
        <begin position="45"/>
        <end position="74"/>
    </location>
</feature>
<dbReference type="Proteomes" id="UP000243670">
    <property type="component" value="Nucleomorph 2"/>
</dbReference>
<accession>A0A060DBD4</accession>
<dbReference type="InterPro" id="IPR043519">
    <property type="entry name" value="NT_sf"/>
</dbReference>
<feature type="transmembrane region" description="Helical" evidence="1">
    <location>
        <begin position="6"/>
        <end position="24"/>
    </location>
</feature>
<evidence type="ECO:0000313" key="3">
    <source>
        <dbReference type="Proteomes" id="UP000243670"/>
    </source>
</evidence>
<evidence type="ECO:0000313" key="2">
    <source>
        <dbReference type="EMBL" id="AIB09790.1"/>
    </source>
</evidence>
<reference evidence="2 3" key="1">
    <citation type="journal article" date="2014" name="BMC Genomics">
        <title>Nucleomorph and plastid genome sequences of the chlorarachniophyte Lotharella oceanica: convergent reductive evolution and frequent recombination in nucleomorph-bearing algae.</title>
        <authorList>
            <person name="Tanifuji G."/>
            <person name="Onodera N.T."/>
            <person name="Brown M.W."/>
            <person name="Curtis B.A."/>
            <person name="Roger A.J."/>
            <person name="Ka-Shu Wong G."/>
            <person name="Melkonian M."/>
            <person name="Archibald J.M."/>
        </authorList>
    </citation>
    <scope>NUCLEOTIDE SEQUENCE [LARGE SCALE GENOMIC DNA]</scope>
    <source>
        <strain evidence="2 3">CCMP622</strain>
    </source>
</reference>
<keyword evidence="2" id="KW-0542">Nucleomorph</keyword>
<organism evidence="2 3">
    <name type="scientific">Lotharella oceanica</name>
    <dbReference type="NCBI Taxonomy" id="641309"/>
    <lineage>
        <taxon>Eukaryota</taxon>
        <taxon>Sar</taxon>
        <taxon>Rhizaria</taxon>
        <taxon>Cercozoa</taxon>
        <taxon>Chlorarachniophyceae</taxon>
        <taxon>Lotharella</taxon>
    </lineage>
</organism>
<keyword evidence="1" id="KW-1133">Transmembrane helix</keyword>
<dbReference type="SUPFAM" id="SSF81301">
    <property type="entry name" value="Nucleotidyltransferase"/>
    <property type="match status" value="1"/>
</dbReference>
<dbReference type="EMBL" id="CP006628">
    <property type="protein sequence ID" value="AIB09790.1"/>
    <property type="molecule type" value="Genomic_DNA"/>
</dbReference>
<gene>
    <name evidence="2" type="ORF">M951_chr292</name>
</gene>
<geneLocation type="nucleomorph" evidence="2"/>
<sequence>MAYIDLFYKSLSLITIILLFYNDINIILEKFFKKFYVKQYNTKSFYYFFTFGSSIYSSFIKNIDIDFFIIFPFYCKFKTFFQKKKIKQYFFFKKNNFYRNLINLDVMMLYF</sequence>
<keyword evidence="1" id="KW-0472">Membrane</keyword>
<protein>
    <submittedName>
        <fullName evidence="2">Uncharacterized protein</fullName>
    </submittedName>
</protein>